<feature type="compositionally biased region" description="Polar residues" evidence="1">
    <location>
        <begin position="67"/>
        <end position="76"/>
    </location>
</feature>
<proteinExistence type="predicted"/>
<evidence type="ECO:0000259" key="2">
    <source>
        <dbReference type="Pfam" id="PF25334"/>
    </source>
</evidence>
<sequence>MSAIYSEEPVRISSSSSQDDDLIKSYRSEAPGIIFAIYSTDRRRGKDVYDLLADDYGDKETPEGNDIDSTSSQTSSVDERTGKPPRCLLISGVWLKVRRLQKLGFEVTKKMAKEEEEFFKFNNNGGGVYSSDGKSRKTRKEEEEEEKTIHHHMGPSFLDDTASSLFLFGFSNGLFVGKKLRIKMEMEQESEWNTAQNISISENLLAAAKRQLQFLETVDRNRWLYEGQALQWAIYRYNACWLPLLAKHSESQIIEGPLVVPLDCEWVWHCHRLNPVRYKSDCEELYGMILDNRNVVSSVQKISKTETEELWNKLYPSEPYEFDTTRAFSIEFSESIYKTQSFSKYDFTLAVERQSPFFYQVSRPHVESDLFLEEAVARYKGFLHLIRRNRERSIKQFSVPTYDVDLIWHTHQLHPVSYCKDLTKLLGKILEHDDTDQNRGKGQKLDTGFSETTKQWEETFGSRYWRAGAMYRGTAPFPVTTTPCIPAITTSKSDLTSGFERLIDGPKTSYVEVLLEFVGIKNLPESLKGNVNVLFSKAQPDGIFNVKRKLTIQSESGRKQVAVFHCQPSGYLLFELVSRSTKAKTIASCYISMEEFFGSIYKLSVEKWLDLVPSSGTVSSEPISLRVAASCTLPIPAPRVVQMIQTSRLTTRSCFSPLRGMVRFAKSWTCIIDAAGDEIIRLKMREFKTTKIIDGKSVTKEIYGLTKEGETLVFGQFIGQEWSLLDSLWSLKFENDSNNKDSTLMLTGPHMVKLITGRKLDYEPKRVDKQTNERTFMTAVEFTADHPYGKAAALIDLKSGVVTLQEDWFALAGIVSAFIASKHFHK</sequence>
<dbReference type="PANTHER" id="PTHR34365:SF16">
    <property type="entry name" value="GLYCINE-RICH DOMAIN-CONTAINING PROTEIN-LIKE PROTEIN"/>
    <property type="match status" value="1"/>
</dbReference>
<dbReference type="Pfam" id="PF25334">
    <property type="entry name" value="C2_GRDP"/>
    <property type="match status" value="1"/>
</dbReference>
<dbReference type="PANTHER" id="PTHR34365">
    <property type="entry name" value="ENOLASE (DUF1399)"/>
    <property type="match status" value="1"/>
</dbReference>
<accession>A0A5N6NGZ2</accession>
<organism evidence="4 5">
    <name type="scientific">Mikania micrantha</name>
    <name type="common">bitter vine</name>
    <dbReference type="NCBI Taxonomy" id="192012"/>
    <lineage>
        <taxon>Eukaryota</taxon>
        <taxon>Viridiplantae</taxon>
        <taxon>Streptophyta</taxon>
        <taxon>Embryophyta</taxon>
        <taxon>Tracheophyta</taxon>
        <taxon>Spermatophyta</taxon>
        <taxon>Magnoliopsida</taxon>
        <taxon>eudicotyledons</taxon>
        <taxon>Gunneridae</taxon>
        <taxon>Pentapetalae</taxon>
        <taxon>asterids</taxon>
        <taxon>campanulids</taxon>
        <taxon>Asterales</taxon>
        <taxon>Asteraceae</taxon>
        <taxon>Asteroideae</taxon>
        <taxon>Heliantheae alliance</taxon>
        <taxon>Eupatorieae</taxon>
        <taxon>Mikania</taxon>
    </lineage>
</organism>
<comment type="caution">
    <text evidence="4">The sequence shown here is derived from an EMBL/GenBank/DDBJ whole genome shotgun (WGS) entry which is preliminary data.</text>
</comment>
<evidence type="ECO:0000313" key="5">
    <source>
        <dbReference type="Proteomes" id="UP000326396"/>
    </source>
</evidence>
<dbReference type="AlphaFoldDB" id="A0A5N6NGZ2"/>
<feature type="region of interest" description="Disordered" evidence="1">
    <location>
        <begin position="130"/>
        <end position="149"/>
    </location>
</feature>
<gene>
    <name evidence="4" type="ORF">E3N88_20405</name>
</gene>
<dbReference type="InterPro" id="IPR057518">
    <property type="entry name" value="GRDP_C"/>
</dbReference>
<feature type="region of interest" description="Disordered" evidence="1">
    <location>
        <begin position="55"/>
        <end position="83"/>
    </location>
</feature>
<protein>
    <submittedName>
        <fullName evidence="4">Uncharacterized protein</fullName>
    </submittedName>
</protein>
<feature type="region of interest" description="Disordered" evidence="1">
    <location>
        <begin position="1"/>
        <end position="21"/>
    </location>
</feature>
<name>A0A5N6NGZ2_9ASTR</name>
<feature type="domain" description="GRPD C-terminal" evidence="3">
    <location>
        <begin position="671"/>
        <end position="803"/>
    </location>
</feature>
<reference evidence="4 5" key="1">
    <citation type="submission" date="2019-05" db="EMBL/GenBank/DDBJ databases">
        <title>Mikania micrantha, genome provides insights into the molecular mechanism of rapid growth.</title>
        <authorList>
            <person name="Liu B."/>
        </authorList>
    </citation>
    <scope>NUCLEOTIDE SEQUENCE [LARGE SCALE GENOMIC DNA]</scope>
    <source>
        <strain evidence="4">NLD-2019</strain>
        <tissue evidence="4">Leaf</tissue>
    </source>
</reference>
<evidence type="ECO:0000313" key="4">
    <source>
        <dbReference type="EMBL" id="KAD4888332.1"/>
    </source>
</evidence>
<dbReference type="Pfam" id="PF07173">
    <property type="entry name" value="GRDP-like"/>
    <property type="match status" value="1"/>
</dbReference>
<feature type="domain" description="GRDP C2" evidence="2">
    <location>
        <begin position="508"/>
        <end position="632"/>
    </location>
</feature>
<dbReference type="OrthoDB" id="2684236at2759"/>
<dbReference type="Pfam" id="PF25335">
    <property type="entry name" value="GRDP_C"/>
    <property type="match status" value="1"/>
</dbReference>
<keyword evidence="5" id="KW-1185">Reference proteome</keyword>
<dbReference type="InterPro" id="IPR057458">
    <property type="entry name" value="GRDP_C2"/>
</dbReference>
<dbReference type="EMBL" id="SZYD01000011">
    <property type="protein sequence ID" value="KAD4888332.1"/>
    <property type="molecule type" value="Genomic_DNA"/>
</dbReference>
<evidence type="ECO:0000256" key="1">
    <source>
        <dbReference type="SAM" id="MobiDB-lite"/>
    </source>
</evidence>
<evidence type="ECO:0000259" key="3">
    <source>
        <dbReference type="Pfam" id="PF25335"/>
    </source>
</evidence>
<dbReference type="Proteomes" id="UP000326396">
    <property type="component" value="Linkage Group LG19"/>
</dbReference>
<dbReference type="InterPro" id="IPR009836">
    <property type="entry name" value="GRDP-like"/>
</dbReference>